<keyword evidence="4" id="KW-1185">Reference proteome</keyword>
<feature type="compositionally biased region" description="Acidic residues" evidence="1">
    <location>
        <begin position="316"/>
        <end position="344"/>
    </location>
</feature>
<dbReference type="GO" id="GO:0001002">
    <property type="term" value="F:RNA polymerase III type 1 promoter sequence-specific DNA binding"/>
    <property type="evidence" value="ECO:0007669"/>
    <property type="project" value="TreeGrafter"/>
</dbReference>
<dbReference type="PANTHER" id="PTHR13230:SF5">
    <property type="entry name" value="GENERAL TRANSCRIPTION FACTOR 3C POLYPEPTIDE 5"/>
    <property type="match status" value="1"/>
</dbReference>
<dbReference type="InterPro" id="IPR040454">
    <property type="entry name" value="TF_IIIC_Tfc1/Sfc1"/>
</dbReference>
<protein>
    <recommendedName>
        <fullName evidence="2">Transcription factor IIIC subunit 5 HTH domain-containing protein</fullName>
    </recommendedName>
</protein>
<evidence type="ECO:0000313" key="4">
    <source>
        <dbReference type="Proteomes" id="UP000708148"/>
    </source>
</evidence>
<accession>A0A8S1J3C8</accession>
<dbReference type="Proteomes" id="UP000708148">
    <property type="component" value="Unassembled WGS sequence"/>
</dbReference>
<dbReference type="InterPro" id="IPR019136">
    <property type="entry name" value="TF_IIIC_su-5_HTH"/>
</dbReference>
<reference evidence="3" key="1">
    <citation type="submission" date="2020-12" db="EMBL/GenBank/DDBJ databases">
        <authorList>
            <person name="Iha C."/>
        </authorList>
    </citation>
    <scope>NUCLEOTIDE SEQUENCE</scope>
</reference>
<proteinExistence type="predicted"/>
<dbReference type="GO" id="GO:0006384">
    <property type="term" value="P:transcription initiation at RNA polymerase III promoter"/>
    <property type="evidence" value="ECO:0007669"/>
    <property type="project" value="InterPro"/>
</dbReference>
<feature type="domain" description="Transcription factor IIIC subunit 5 HTH" evidence="2">
    <location>
        <begin position="35"/>
        <end position="165"/>
    </location>
</feature>
<organism evidence="3 4">
    <name type="scientific">Ostreobium quekettii</name>
    <dbReference type="NCBI Taxonomy" id="121088"/>
    <lineage>
        <taxon>Eukaryota</taxon>
        <taxon>Viridiplantae</taxon>
        <taxon>Chlorophyta</taxon>
        <taxon>core chlorophytes</taxon>
        <taxon>Ulvophyceae</taxon>
        <taxon>TCBD clade</taxon>
        <taxon>Bryopsidales</taxon>
        <taxon>Ostreobineae</taxon>
        <taxon>Ostreobiaceae</taxon>
        <taxon>Ostreobium</taxon>
    </lineage>
</organism>
<evidence type="ECO:0000313" key="3">
    <source>
        <dbReference type="EMBL" id="CAD7701657.1"/>
    </source>
</evidence>
<evidence type="ECO:0000256" key="1">
    <source>
        <dbReference type="SAM" id="MobiDB-lite"/>
    </source>
</evidence>
<gene>
    <name evidence="3" type="ORF">OSTQU699_LOCUS7014</name>
</gene>
<dbReference type="EMBL" id="CAJHUC010001598">
    <property type="protein sequence ID" value="CAD7701657.1"/>
    <property type="molecule type" value="Genomic_DNA"/>
</dbReference>
<comment type="caution">
    <text evidence="3">The sequence shown here is derived from an EMBL/GenBank/DDBJ whole genome shotgun (WGS) entry which is preliminary data.</text>
</comment>
<dbReference type="AlphaFoldDB" id="A0A8S1J3C8"/>
<feature type="region of interest" description="Disordered" evidence="1">
    <location>
        <begin position="1"/>
        <end position="28"/>
    </location>
</feature>
<dbReference type="GO" id="GO:0000127">
    <property type="term" value="C:transcription factor TFIIIC complex"/>
    <property type="evidence" value="ECO:0007669"/>
    <property type="project" value="InterPro"/>
</dbReference>
<feature type="compositionally biased region" description="Basic and acidic residues" evidence="1">
    <location>
        <begin position="1"/>
        <end position="14"/>
    </location>
</feature>
<dbReference type="OrthoDB" id="514683at2759"/>
<sequence>MYVGSHGEEPEIPGRAEPSATQSQQKETLEPMRVLPPLFSKVDYPLDYNYRDNAWRTRHKGKYWHARRISFYSTNIVPQANKLPQTDEDFLKHWNFFKKLFERRKIWSTAMLVDEAHGACDRDTVMSVIRRMCYRFRQGPWQGCWIELGYDPRIDSASRHYQSMTYILPKDWYLKARRKHLDRRQSKDAPGAMMSLNSFCHVPYARKTTLQLCDLKDDRIQSILNDDGQCSSTCRESTGWLADAAWTSIRDAIDSRFQALLNAETWEARTRAPTDAPVPAKHTAGDGQGQGTQPAVAATPPSDILASAIAELGGDVGEDLEGGSETEEGETDTQGGESEEDVDD</sequence>
<evidence type="ECO:0000259" key="2">
    <source>
        <dbReference type="Pfam" id="PF09734"/>
    </source>
</evidence>
<dbReference type="PANTHER" id="PTHR13230">
    <property type="entry name" value="GENERAL TRANSCRIPTION FACTOR IIIC, POLYPEPTIDE 5"/>
    <property type="match status" value="1"/>
</dbReference>
<feature type="region of interest" description="Disordered" evidence="1">
    <location>
        <begin position="268"/>
        <end position="344"/>
    </location>
</feature>
<dbReference type="Pfam" id="PF09734">
    <property type="entry name" value="Tau95"/>
    <property type="match status" value="1"/>
</dbReference>
<name>A0A8S1J3C8_9CHLO</name>
<dbReference type="GO" id="GO:0001003">
    <property type="term" value="F:RNA polymerase III type 2 promoter sequence-specific DNA binding"/>
    <property type="evidence" value="ECO:0007669"/>
    <property type="project" value="TreeGrafter"/>
</dbReference>